<evidence type="ECO:0000259" key="2">
    <source>
        <dbReference type="Pfam" id="PF02272"/>
    </source>
</evidence>
<evidence type="ECO:0000259" key="1">
    <source>
        <dbReference type="Pfam" id="PF01368"/>
    </source>
</evidence>
<dbReference type="InterPro" id="IPR051319">
    <property type="entry name" value="Oligoribo/pAp-PDE_c-di-AMP_PDE"/>
</dbReference>
<dbReference type="InterPro" id="IPR038763">
    <property type="entry name" value="DHH_sf"/>
</dbReference>
<dbReference type="OrthoDB" id="9803668at2"/>
<dbReference type="Pfam" id="PF01368">
    <property type="entry name" value="DHH"/>
    <property type="match status" value="1"/>
</dbReference>
<name>A0A5B7X762_9FLAO</name>
<dbReference type="PANTHER" id="PTHR47618">
    <property type="entry name" value="BIFUNCTIONAL OLIGORIBONUCLEASE AND PAP PHOSPHATASE NRNA"/>
    <property type="match status" value="1"/>
</dbReference>
<dbReference type="PANTHER" id="PTHR47618:SF1">
    <property type="entry name" value="BIFUNCTIONAL OLIGORIBONUCLEASE AND PAP PHOSPHATASE NRNA"/>
    <property type="match status" value="1"/>
</dbReference>
<dbReference type="EMBL" id="CP040812">
    <property type="protein sequence ID" value="QCY70965.1"/>
    <property type="molecule type" value="Genomic_DNA"/>
</dbReference>
<feature type="domain" description="DHHA1" evidence="2">
    <location>
        <begin position="246"/>
        <end position="324"/>
    </location>
</feature>
<dbReference type="Gene3D" id="3.10.310.30">
    <property type="match status" value="1"/>
</dbReference>
<reference evidence="3 4" key="1">
    <citation type="submission" date="2019-06" db="EMBL/GenBank/DDBJ databases">
        <title>Complete genome sequence of Antarcticibacterium flavum KCTC 52984T from an Antarctic marine sediment.</title>
        <authorList>
            <person name="Lee Y.M."/>
            <person name="Shin S.C."/>
        </authorList>
    </citation>
    <scope>NUCLEOTIDE SEQUENCE [LARGE SCALE GENOMIC DNA]</scope>
    <source>
        <strain evidence="3 4">KCTC 52984</strain>
    </source>
</reference>
<dbReference type="RefSeq" id="WP_139067521.1">
    <property type="nucleotide sequence ID" value="NZ_CP040812.1"/>
</dbReference>
<dbReference type="SUPFAM" id="SSF64182">
    <property type="entry name" value="DHH phosphoesterases"/>
    <property type="match status" value="1"/>
</dbReference>
<dbReference type="InterPro" id="IPR003156">
    <property type="entry name" value="DHHA1_dom"/>
</dbReference>
<dbReference type="AlphaFoldDB" id="A0A5B7X762"/>
<feature type="domain" description="DDH" evidence="1">
    <location>
        <begin position="18"/>
        <end position="169"/>
    </location>
</feature>
<evidence type="ECO:0000313" key="4">
    <source>
        <dbReference type="Proteomes" id="UP000309016"/>
    </source>
</evidence>
<dbReference type="KEGG" id="afla:FHG64_17065"/>
<gene>
    <name evidence="3" type="ORF">FHG64_17065</name>
</gene>
<keyword evidence="4" id="KW-1185">Reference proteome</keyword>
<accession>A0A5B7X762</accession>
<sequence>MIEQSILEITSALSQSNRIVIVPHKGPDGDAIGSSLGLYHFLKEKGHETTVIAPNDFPQFLKWLPGSEEIQIYEGNKEACDRLIQDADIIFTLDFNMLERAGDMVEPLSQAEATFIMIDHHPEPSDYADHTYSDASLSSTCQMVYKFLQKLRALKYITPEIATCLYTGIMTDTGSFRYRATTGDTHRVIADLIDKGADNNTIHSNVFDSFSKNRIQLLGVALQNLHVNKDLRTAYITLSQEELDRYNFQKGDTEGFVNYGLAIEGIIFAVIFIEHKADGMIKMSLRSKGNFSVNKFARAHFNGGGHLNAAGGRSELSMEDTITKFNTILPQYKEELSL</sequence>
<organism evidence="3 4">
    <name type="scientific">Antarcticibacterium flavum</name>
    <dbReference type="NCBI Taxonomy" id="2058175"/>
    <lineage>
        <taxon>Bacteria</taxon>
        <taxon>Pseudomonadati</taxon>
        <taxon>Bacteroidota</taxon>
        <taxon>Flavobacteriia</taxon>
        <taxon>Flavobacteriales</taxon>
        <taxon>Flavobacteriaceae</taxon>
        <taxon>Antarcticibacterium</taxon>
    </lineage>
</organism>
<evidence type="ECO:0000313" key="3">
    <source>
        <dbReference type="EMBL" id="QCY70965.1"/>
    </source>
</evidence>
<dbReference type="Pfam" id="PF02272">
    <property type="entry name" value="DHHA1"/>
    <property type="match status" value="1"/>
</dbReference>
<dbReference type="Gene3D" id="3.90.1640.10">
    <property type="entry name" value="inorganic pyrophosphatase (n-terminal core)"/>
    <property type="match status" value="1"/>
</dbReference>
<dbReference type="InterPro" id="IPR001667">
    <property type="entry name" value="DDH_dom"/>
</dbReference>
<dbReference type="Proteomes" id="UP000309016">
    <property type="component" value="Chromosome"/>
</dbReference>
<dbReference type="GO" id="GO:0003676">
    <property type="term" value="F:nucleic acid binding"/>
    <property type="evidence" value="ECO:0007669"/>
    <property type="project" value="InterPro"/>
</dbReference>
<proteinExistence type="predicted"/>
<protein>
    <submittedName>
        <fullName evidence="3">Bifunctional oligoribonuclease/PAP phosphatase NrnA</fullName>
    </submittedName>
</protein>